<protein>
    <recommendedName>
        <fullName evidence="3">Cofilin</fullName>
    </recommendedName>
    <alternativeName>
        <fullName evidence="5">Actin-depolymerizing factor 1</fullName>
    </alternativeName>
</protein>
<dbReference type="GO" id="GO:0003779">
    <property type="term" value="F:actin binding"/>
    <property type="evidence" value="ECO:0007669"/>
    <property type="project" value="UniProtKB-KW"/>
</dbReference>
<sequence>MSSGVGVSPECLTTYQELKLGKKTKWIVYAMNKAFTEVVVEKTGETDLEDLIAQLPGSEPRWAVLDFGYESGEGKRNKICFISWSPDDSKIKQKMVYASSKDALRKSLVGVHAEIQATSYEELDPEVVHERVAKRI</sequence>
<dbReference type="PROSITE" id="PS51263">
    <property type="entry name" value="ADF_H"/>
    <property type="match status" value="1"/>
</dbReference>
<evidence type="ECO:0000259" key="6">
    <source>
        <dbReference type="PROSITE" id="PS51263"/>
    </source>
</evidence>
<reference evidence="7 8" key="1">
    <citation type="journal article" date="2016" name="Mol. Biol. Evol.">
        <title>Comparative Genomics of Early-Diverging Mushroom-Forming Fungi Provides Insights into the Origins of Lignocellulose Decay Capabilities.</title>
        <authorList>
            <person name="Nagy L.G."/>
            <person name="Riley R."/>
            <person name="Tritt A."/>
            <person name="Adam C."/>
            <person name="Daum C."/>
            <person name="Floudas D."/>
            <person name="Sun H."/>
            <person name="Yadav J.S."/>
            <person name="Pangilinan J."/>
            <person name="Larsson K.H."/>
            <person name="Matsuura K."/>
            <person name="Barry K."/>
            <person name="Labutti K."/>
            <person name="Kuo R."/>
            <person name="Ohm R.A."/>
            <person name="Bhattacharya S.S."/>
            <person name="Shirouzu T."/>
            <person name="Yoshinaga Y."/>
            <person name="Martin F.M."/>
            <person name="Grigoriev I.V."/>
            <person name="Hibbett D.S."/>
        </authorList>
    </citation>
    <scope>NUCLEOTIDE SEQUENCE [LARGE SCALE GENOMIC DNA]</scope>
    <source>
        <strain evidence="7 8">HHB9708</strain>
    </source>
</reference>
<dbReference type="STRING" id="1314777.A0A164XEP0"/>
<dbReference type="OrthoDB" id="10249245at2759"/>
<dbReference type="Proteomes" id="UP000076722">
    <property type="component" value="Unassembled WGS sequence"/>
</dbReference>
<dbReference type="GO" id="GO:0015629">
    <property type="term" value="C:actin cytoskeleton"/>
    <property type="evidence" value="ECO:0007669"/>
    <property type="project" value="InterPro"/>
</dbReference>
<name>A0A164XEP0_9AGAM</name>
<evidence type="ECO:0000256" key="3">
    <source>
        <dbReference type="ARBA" id="ARBA00015630"/>
    </source>
</evidence>
<evidence type="ECO:0000256" key="5">
    <source>
        <dbReference type="ARBA" id="ARBA00032427"/>
    </source>
</evidence>
<accession>A0A164XEP0</accession>
<evidence type="ECO:0000256" key="1">
    <source>
        <dbReference type="ARBA" id="ARBA00004109"/>
    </source>
</evidence>
<dbReference type="SUPFAM" id="SSF55753">
    <property type="entry name" value="Actin depolymerizing proteins"/>
    <property type="match status" value="1"/>
</dbReference>
<organism evidence="7 8">
    <name type="scientific">Sistotremastrum niveocremeum HHB9708</name>
    <dbReference type="NCBI Taxonomy" id="1314777"/>
    <lineage>
        <taxon>Eukaryota</taxon>
        <taxon>Fungi</taxon>
        <taxon>Dikarya</taxon>
        <taxon>Basidiomycota</taxon>
        <taxon>Agaricomycotina</taxon>
        <taxon>Agaricomycetes</taxon>
        <taxon>Sistotremastrales</taxon>
        <taxon>Sistotremastraceae</taxon>
        <taxon>Sertulicium</taxon>
        <taxon>Sertulicium niveocremeum</taxon>
    </lineage>
</organism>
<evidence type="ECO:0000256" key="4">
    <source>
        <dbReference type="ARBA" id="ARBA00023203"/>
    </source>
</evidence>
<evidence type="ECO:0000256" key="2">
    <source>
        <dbReference type="ARBA" id="ARBA00006844"/>
    </source>
</evidence>
<dbReference type="GO" id="GO:0016363">
    <property type="term" value="C:nuclear matrix"/>
    <property type="evidence" value="ECO:0007669"/>
    <property type="project" value="UniProtKB-SubCell"/>
</dbReference>
<keyword evidence="8" id="KW-1185">Reference proteome</keyword>
<dbReference type="AlphaFoldDB" id="A0A164XEP0"/>
<dbReference type="GO" id="GO:0030042">
    <property type="term" value="P:actin filament depolymerization"/>
    <property type="evidence" value="ECO:0007669"/>
    <property type="project" value="InterPro"/>
</dbReference>
<dbReference type="PANTHER" id="PTHR11913">
    <property type="entry name" value="COFILIN-RELATED"/>
    <property type="match status" value="1"/>
</dbReference>
<dbReference type="PRINTS" id="PR00006">
    <property type="entry name" value="COFILIN"/>
</dbReference>
<dbReference type="InterPro" id="IPR029006">
    <property type="entry name" value="ADF-H/Gelsolin-like_dom_sf"/>
</dbReference>
<feature type="domain" description="ADF-H" evidence="6">
    <location>
        <begin position="4"/>
        <end position="133"/>
    </location>
</feature>
<dbReference type="InterPro" id="IPR017904">
    <property type="entry name" value="ADF/Cofilin"/>
</dbReference>
<dbReference type="InterPro" id="IPR002108">
    <property type="entry name" value="ADF-H"/>
</dbReference>
<keyword evidence="4" id="KW-0009">Actin-binding</keyword>
<dbReference type="EMBL" id="KV419400">
    <property type="protein sequence ID" value="KZS95901.1"/>
    <property type="molecule type" value="Genomic_DNA"/>
</dbReference>
<evidence type="ECO:0000313" key="7">
    <source>
        <dbReference type="EMBL" id="KZS95901.1"/>
    </source>
</evidence>
<evidence type="ECO:0000313" key="8">
    <source>
        <dbReference type="Proteomes" id="UP000076722"/>
    </source>
</evidence>
<dbReference type="Gene3D" id="3.40.20.10">
    <property type="entry name" value="Severin"/>
    <property type="match status" value="1"/>
</dbReference>
<comment type="similarity">
    <text evidence="2">Belongs to the actin-binding proteins ADF family.</text>
</comment>
<dbReference type="CDD" id="cd11286">
    <property type="entry name" value="ADF_cofilin_like"/>
    <property type="match status" value="1"/>
</dbReference>
<dbReference type="Pfam" id="PF00241">
    <property type="entry name" value="Cofilin_ADF"/>
    <property type="match status" value="1"/>
</dbReference>
<dbReference type="SMART" id="SM00102">
    <property type="entry name" value="ADF"/>
    <property type="match status" value="1"/>
</dbReference>
<gene>
    <name evidence="7" type="ORF">SISNIDRAFT_464195</name>
</gene>
<proteinExistence type="inferred from homology"/>
<comment type="subcellular location">
    <subcellularLocation>
        <location evidence="1">Nucleus matrix</location>
    </subcellularLocation>
</comment>